<evidence type="ECO:0008006" key="5">
    <source>
        <dbReference type="Google" id="ProtNLM"/>
    </source>
</evidence>
<comment type="caution">
    <text evidence="3">The sequence shown here is derived from an EMBL/GenBank/DDBJ whole genome shotgun (WGS) entry which is preliminary data.</text>
</comment>
<dbReference type="SUPFAM" id="SSF54695">
    <property type="entry name" value="POZ domain"/>
    <property type="match status" value="1"/>
</dbReference>
<dbReference type="AlphaFoldDB" id="A0A507FA74"/>
<evidence type="ECO:0000256" key="2">
    <source>
        <dbReference type="ARBA" id="ARBA00022737"/>
    </source>
</evidence>
<reference evidence="3 4" key="1">
    <citation type="journal article" date="2019" name="Sci. Rep.">
        <title>Comparative genomics of chytrid fungi reveal insights into the obligate biotrophic and pathogenic lifestyle of Synchytrium endobioticum.</title>
        <authorList>
            <person name="van de Vossenberg B.T.L.H."/>
            <person name="Warris S."/>
            <person name="Nguyen H.D.T."/>
            <person name="van Gent-Pelzer M.P.E."/>
            <person name="Joly D.L."/>
            <person name="van de Geest H.C."/>
            <person name="Bonants P.J.M."/>
            <person name="Smith D.S."/>
            <person name="Levesque C.A."/>
            <person name="van der Lee T.A.J."/>
        </authorList>
    </citation>
    <scope>NUCLEOTIDE SEQUENCE [LARGE SCALE GENOMIC DNA]</scope>
    <source>
        <strain evidence="3 4">CBS 675.73</strain>
    </source>
</reference>
<keyword evidence="2" id="KW-0677">Repeat</keyword>
<sequence length="626" mass="68663">MEEEGPTTTSGVSINNCLVNASCVAQNDSIYVFGGFHLFTDEVFDDLYILQRNVWRKVEYMKGLRPCKRCDHSATSWGHDRIVIFGGLDSNDVFLSDLHVLNLSTMTWTQPLMSGPIPTGRGKHSAIIEDGKLYVYGGWCASDTISNHLNILDLETFVWQAPVAVKPRHSHFSFLFRDALFVYGGISESLEPAAELLVLPLGTSTEGIPNQASSNNQNQTELVIHSSQSPGTLGQRFAQICGNVLVLLIVPSLCYRQSTLDPENALVRPSCGLWTLDLADCARLAWTQHAADSLPETLASGEWHYFTMAKHCPTLYVLGINPGVSGVAREPVHQFGQNQQQEGVAVAGVSNLSPTNGLLPNDDAYLAAVLKLDLEFSTRGVVHTPVDKRLVQDMGLLFDAVNPSNVGPAVEMAARDAGMKTVSHDVEIQSQSGDCASVFAHRLVLLTTWSHYAAIERSGMYARSGGVIIVTMPERYETVRQLVKHFYTDALDGNLSVETLSTLLVLSNMYNLASLKRLATSDLYARLHASNATLIYVSALKSLSTSLAQTALKHMMTHFGAVVKSEGFRDMLKEDPQALDAFWKSVPLQSRVVAHGPHSKRREGSFRREAHLALQRYSEDVTDTGG</sequence>
<dbReference type="Pfam" id="PF24681">
    <property type="entry name" value="Kelch_KLHDC2_KLHL20_DRC7"/>
    <property type="match status" value="1"/>
</dbReference>
<keyword evidence="1" id="KW-0880">Kelch repeat</keyword>
<dbReference type="OrthoDB" id="432528at2759"/>
<dbReference type="Proteomes" id="UP000320333">
    <property type="component" value="Unassembled WGS sequence"/>
</dbReference>
<dbReference type="PANTHER" id="PTHR46093">
    <property type="entry name" value="ACYL-COA-BINDING DOMAIN-CONTAINING PROTEIN 5"/>
    <property type="match status" value="1"/>
</dbReference>
<evidence type="ECO:0000313" key="4">
    <source>
        <dbReference type="Proteomes" id="UP000320333"/>
    </source>
</evidence>
<keyword evidence="4" id="KW-1185">Reference proteome</keyword>
<dbReference type="SUPFAM" id="SSF117281">
    <property type="entry name" value="Kelch motif"/>
    <property type="match status" value="1"/>
</dbReference>
<dbReference type="CDD" id="cd14733">
    <property type="entry name" value="BACK"/>
    <property type="match status" value="1"/>
</dbReference>
<accession>A0A507FA74</accession>
<proteinExistence type="predicted"/>
<evidence type="ECO:0000256" key="1">
    <source>
        <dbReference type="ARBA" id="ARBA00022441"/>
    </source>
</evidence>
<gene>
    <name evidence="3" type="ORF">CcCBS67573_g05560</name>
</gene>
<dbReference type="Gene3D" id="3.30.710.10">
    <property type="entry name" value="Potassium Channel Kv1.1, Chain A"/>
    <property type="match status" value="1"/>
</dbReference>
<dbReference type="PANTHER" id="PTHR46093:SF3">
    <property type="entry name" value="ACYL-COA-BINDING DOMAIN-CONTAINING PROTEIN 4"/>
    <property type="match status" value="1"/>
</dbReference>
<organism evidence="3 4">
    <name type="scientific">Chytriomyces confervae</name>
    <dbReference type="NCBI Taxonomy" id="246404"/>
    <lineage>
        <taxon>Eukaryota</taxon>
        <taxon>Fungi</taxon>
        <taxon>Fungi incertae sedis</taxon>
        <taxon>Chytridiomycota</taxon>
        <taxon>Chytridiomycota incertae sedis</taxon>
        <taxon>Chytridiomycetes</taxon>
        <taxon>Chytridiales</taxon>
        <taxon>Chytriomycetaceae</taxon>
        <taxon>Chytriomyces</taxon>
    </lineage>
</organism>
<protein>
    <recommendedName>
        <fullName evidence="5">BTB domain-containing protein</fullName>
    </recommendedName>
</protein>
<evidence type="ECO:0000313" key="3">
    <source>
        <dbReference type="EMBL" id="TPX73173.1"/>
    </source>
</evidence>
<dbReference type="Gene3D" id="2.120.10.80">
    <property type="entry name" value="Kelch-type beta propeller"/>
    <property type="match status" value="1"/>
</dbReference>
<dbReference type="STRING" id="246404.A0A507FA74"/>
<dbReference type="EMBL" id="QEAP01000204">
    <property type="protein sequence ID" value="TPX73173.1"/>
    <property type="molecule type" value="Genomic_DNA"/>
</dbReference>
<dbReference type="InterPro" id="IPR011333">
    <property type="entry name" value="SKP1/BTB/POZ_sf"/>
</dbReference>
<dbReference type="InterPro" id="IPR015915">
    <property type="entry name" value="Kelch-typ_b-propeller"/>
</dbReference>
<name>A0A507FA74_9FUNG</name>